<proteinExistence type="predicted"/>
<keyword evidence="4" id="KW-1185">Reference proteome</keyword>
<dbReference type="InterPro" id="IPR032710">
    <property type="entry name" value="NTF2-like_dom_sf"/>
</dbReference>
<evidence type="ECO:0000259" key="2">
    <source>
        <dbReference type="Pfam" id="PF12680"/>
    </source>
</evidence>
<dbReference type="Pfam" id="PF12680">
    <property type="entry name" value="SnoaL_2"/>
    <property type="match status" value="2"/>
</dbReference>
<dbReference type="Gene3D" id="3.10.450.50">
    <property type="match status" value="2"/>
</dbReference>
<dbReference type="InterPro" id="IPR037401">
    <property type="entry name" value="SnoaL-like"/>
</dbReference>
<name>A0A8J5XV13_DIALT</name>
<dbReference type="AlphaFoldDB" id="A0A8J5XV13"/>
<accession>A0A8J5XV13</accession>
<feature type="domain" description="SnoaL-like" evidence="2">
    <location>
        <begin position="216"/>
        <end position="320"/>
    </location>
</feature>
<dbReference type="PANTHER" id="PTHR33698:SF3">
    <property type="entry name" value="OS09G0266000 PROTEIN"/>
    <property type="match status" value="1"/>
</dbReference>
<evidence type="ECO:0000313" key="3">
    <source>
        <dbReference type="EMBL" id="KAG8471149.1"/>
    </source>
</evidence>
<evidence type="ECO:0000313" key="4">
    <source>
        <dbReference type="Proteomes" id="UP000751190"/>
    </source>
</evidence>
<dbReference type="SUPFAM" id="SSF54427">
    <property type="entry name" value="NTF2-like"/>
    <property type="match status" value="2"/>
</dbReference>
<evidence type="ECO:0000256" key="1">
    <source>
        <dbReference type="SAM" id="MobiDB-lite"/>
    </source>
</evidence>
<protein>
    <recommendedName>
        <fullName evidence="2">SnoaL-like domain-containing protein</fullName>
    </recommendedName>
</protein>
<reference evidence="3" key="1">
    <citation type="submission" date="2021-05" db="EMBL/GenBank/DDBJ databases">
        <title>The genome of the haptophyte Pavlova lutheri (Diacronema luteri, Pavlovales) - a model for lipid biosynthesis in eukaryotic algae.</title>
        <authorList>
            <person name="Hulatt C.J."/>
            <person name="Posewitz M.C."/>
        </authorList>
    </citation>
    <scope>NUCLEOTIDE SEQUENCE</scope>
    <source>
        <strain evidence="3">NIVA-4/92</strain>
    </source>
</reference>
<feature type="region of interest" description="Disordered" evidence="1">
    <location>
        <begin position="1"/>
        <end position="32"/>
    </location>
</feature>
<dbReference type="EMBL" id="JAGTXO010000001">
    <property type="protein sequence ID" value="KAG8471149.1"/>
    <property type="molecule type" value="Genomic_DNA"/>
</dbReference>
<feature type="domain" description="SnoaL-like" evidence="2">
    <location>
        <begin position="39"/>
        <end position="116"/>
    </location>
</feature>
<organism evidence="3 4">
    <name type="scientific">Diacronema lutheri</name>
    <name type="common">Unicellular marine alga</name>
    <name type="synonym">Monochrysis lutheri</name>
    <dbReference type="NCBI Taxonomy" id="2081491"/>
    <lineage>
        <taxon>Eukaryota</taxon>
        <taxon>Haptista</taxon>
        <taxon>Haptophyta</taxon>
        <taxon>Pavlovophyceae</taxon>
        <taxon>Pavlovales</taxon>
        <taxon>Pavlovaceae</taxon>
        <taxon>Diacronema</taxon>
    </lineage>
</organism>
<gene>
    <name evidence="3" type="ORF">KFE25_009570</name>
</gene>
<dbReference type="Proteomes" id="UP000751190">
    <property type="component" value="Unassembled WGS sequence"/>
</dbReference>
<feature type="compositionally biased region" description="Polar residues" evidence="1">
    <location>
        <begin position="1"/>
        <end position="13"/>
    </location>
</feature>
<dbReference type="OrthoDB" id="201750at2759"/>
<comment type="caution">
    <text evidence="3">The sequence shown here is derived from an EMBL/GenBank/DDBJ whole genome shotgun (WGS) entry which is preliminary data.</text>
</comment>
<dbReference type="PANTHER" id="PTHR33698">
    <property type="entry name" value="NUCLEAR TRANSPORT FACTOR 2 (NTF2)-LIKE PROTEIN"/>
    <property type="match status" value="1"/>
</dbReference>
<sequence length="362" mass="39124">MATVEESPSTSSAKGEPVDLSSSAPRVENGPPYSPLKTARAFYSAWNHGDFDGAAMQLSESVYFRDINYPEPFVGRSATRAYLKECVENLIGWTFVIDDWAEDSARQRLGLSWHVNDVDGNALIIPTKGISFLKMTDDNSQIDECTDINESFLKVPLDVGTPVLALTARASQLGASLLEALSTIATQRAPDVAGKIEQEAEPVLTANEPPSAIATARAFYALWNAGDVDGAAALLSDDVAFLDPNFASPFRGRAAAAEYLRQCVSILNGWQFVIDDHAEDSVRQRLGLKWHVEDGSGRPLGMPTEGTSFLTLSADLTQIVEVADHMAPFSTPPPELQMPLVAGVSVALELRRQVLKQMGARA</sequence>